<dbReference type="PANTHER" id="PTHR11346">
    <property type="entry name" value="GALECTIN"/>
    <property type="match status" value="1"/>
</dbReference>
<protein>
    <recommendedName>
        <fullName evidence="2">Galectin</fullName>
    </recommendedName>
</protein>
<dbReference type="SUPFAM" id="SSF49899">
    <property type="entry name" value="Concanavalin A-like lectins/glucanases"/>
    <property type="match status" value="2"/>
</dbReference>
<sequence>MGKFHEEVNYMHDYRNFRLDLFLGDCEHIRGQQSDIAFHFNPRFGEDSVVMNSFQSGRWDNEIIEEEFPFESGKTFCLILKVKNDGFEIIVDGEVFAFFPHRYNFNIISRLHIEGRLKIDIIKFEKYEEIESSSTSEDSEESDEDVDERPIYFNDPEIPFFYLNPELFSRPCRVNISGMIEQPFDEYFAINFADSQGNEEQEEFTDIPIHLSIRANQRKIIRNALINDEWGPEETFLNEPFGLYPGTMFNITVATYEEKAVIHINGRHAFDFLYRTALDEIDSIEINGSVVINTIRIQPI</sequence>
<dbReference type="GO" id="GO:0030246">
    <property type="term" value="F:carbohydrate binding"/>
    <property type="evidence" value="ECO:0007669"/>
    <property type="project" value="UniProtKB-UniRule"/>
</dbReference>
<dbReference type="InterPro" id="IPR044156">
    <property type="entry name" value="Galectin-like"/>
</dbReference>
<keyword evidence="6" id="KW-1185">Reference proteome</keyword>
<dbReference type="EnsemblMetazoa" id="SSS_6062s_mrna">
    <property type="protein sequence ID" value="KAF7496002.1"/>
    <property type="gene ID" value="SSS_6062"/>
</dbReference>
<reference evidence="4" key="2">
    <citation type="submission" date="2020-01" db="EMBL/GenBank/DDBJ databases">
        <authorList>
            <person name="Korhonen P.K.K."/>
            <person name="Guangxu M.G."/>
            <person name="Wang T.W."/>
            <person name="Stroehlein A.J.S."/>
            <person name="Young N.D."/>
            <person name="Ang C.-S.A."/>
            <person name="Fernando D.W.F."/>
            <person name="Lu H.L."/>
            <person name="Taylor S.T."/>
            <person name="Ehtesham M.E.M."/>
            <person name="Najaraj S.H.N."/>
            <person name="Harsha G.H.G."/>
            <person name="Madugundu A.M."/>
            <person name="Renuse S.R."/>
            <person name="Holt D.H."/>
            <person name="Pandey A.P."/>
            <person name="Papenfuss A.P."/>
            <person name="Gasser R.B.G."/>
            <person name="Fischer K.F."/>
        </authorList>
    </citation>
    <scope>NUCLEOTIDE SEQUENCE</scope>
    <source>
        <strain evidence="4">SSS_KF_BRIS2020</strain>
    </source>
</reference>
<evidence type="ECO:0000259" key="3">
    <source>
        <dbReference type="PROSITE" id="PS51304"/>
    </source>
</evidence>
<name>A0A834VFT8_SARSC</name>
<dbReference type="PROSITE" id="PS51304">
    <property type="entry name" value="GALECTIN"/>
    <property type="match status" value="2"/>
</dbReference>
<organism evidence="4">
    <name type="scientific">Sarcoptes scabiei</name>
    <name type="common">Itch mite</name>
    <name type="synonym">Acarus scabiei</name>
    <dbReference type="NCBI Taxonomy" id="52283"/>
    <lineage>
        <taxon>Eukaryota</taxon>
        <taxon>Metazoa</taxon>
        <taxon>Ecdysozoa</taxon>
        <taxon>Arthropoda</taxon>
        <taxon>Chelicerata</taxon>
        <taxon>Arachnida</taxon>
        <taxon>Acari</taxon>
        <taxon>Acariformes</taxon>
        <taxon>Sarcoptiformes</taxon>
        <taxon>Astigmata</taxon>
        <taxon>Psoroptidia</taxon>
        <taxon>Sarcoptoidea</taxon>
        <taxon>Sarcoptidae</taxon>
        <taxon>Sarcoptinae</taxon>
        <taxon>Sarcoptes</taxon>
    </lineage>
</organism>
<evidence type="ECO:0000313" key="5">
    <source>
        <dbReference type="EnsemblMetazoa" id="KAF7496002.1"/>
    </source>
</evidence>
<dbReference type="PANTHER" id="PTHR11346:SF147">
    <property type="entry name" value="GALECTIN"/>
    <property type="match status" value="1"/>
</dbReference>
<accession>A0A834VFT8</accession>
<proteinExistence type="predicted"/>
<reference evidence="5" key="3">
    <citation type="submission" date="2022-06" db="UniProtKB">
        <authorList>
            <consortium name="EnsemblMetazoa"/>
        </authorList>
    </citation>
    <scope>IDENTIFICATION</scope>
</reference>
<evidence type="ECO:0000313" key="4">
    <source>
        <dbReference type="EMBL" id="KAF7496002.1"/>
    </source>
</evidence>
<dbReference type="OrthoDB" id="5795596at2759"/>
<dbReference type="InterPro" id="IPR013320">
    <property type="entry name" value="ConA-like_dom_sf"/>
</dbReference>
<evidence type="ECO:0000256" key="1">
    <source>
        <dbReference type="ARBA" id="ARBA00022734"/>
    </source>
</evidence>
<gene>
    <name evidence="4" type="ORF">SSS_6062</name>
</gene>
<dbReference type="Gene3D" id="2.60.120.200">
    <property type="match status" value="2"/>
</dbReference>
<feature type="domain" description="Galectin" evidence="3">
    <location>
        <begin position="160"/>
        <end position="298"/>
    </location>
</feature>
<dbReference type="Pfam" id="PF00337">
    <property type="entry name" value="Gal-bind_lectin"/>
    <property type="match status" value="2"/>
</dbReference>
<dbReference type="CDD" id="cd00070">
    <property type="entry name" value="GLECT"/>
    <property type="match status" value="2"/>
</dbReference>
<dbReference type="SMART" id="SM00276">
    <property type="entry name" value="GLECT"/>
    <property type="match status" value="2"/>
</dbReference>
<feature type="domain" description="Galectin" evidence="3">
    <location>
        <begin position="1"/>
        <end position="125"/>
    </location>
</feature>
<dbReference type="EMBL" id="WVUK01000043">
    <property type="protein sequence ID" value="KAF7496002.1"/>
    <property type="molecule type" value="Genomic_DNA"/>
</dbReference>
<dbReference type="SMART" id="SM00908">
    <property type="entry name" value="Gal-bind_lectin"/>
    <property type="match status" value="2"/>
</dbReference>
<evidence type="ECO:0000256" key="2">
    <source>
        <dbReference type="RuleBase" id="RU102079"/>
    </source>
</evidence>
<dbReference type="InterPro" id="IPR001079">
    <property type="entry name" value="Galectin_CRD"/>
</dbReference>
<dbReference type="Proteomes" id="UP000070412">
    <property type="component" value="Unassembled WGS sequence"/>
</dbReference>
<keyword evidence="1 2" id="KW-0430">Lectin</keyword>
<evidence type="ECO:0000313" key="6">
    <source>
        <dbReference type="Proteomes" id="UP000070412"/>
    </source>
</evidence>
<dbReference type="AlphaFoldDB" id="A0A834VFT8"/>
<reference evidence="6" key="1">
    <citation type="journal article" date="2020" name="PLoS Negl. Trop. Dis.">
        <title>High-quality nuclear genome for Sarcoptes scabiei-A critical resource for a neglected parasite.</title>
        <authorList>
            <person name="Korhonen P.K."/>
            <person name="Gasser R.B."/>
            <person name="Ma G."/>
            <person name="Wang T."/>
            <person name="Stroehlein A.J."/>
            <person name="Young N.D."/>
            <person name="Ang C.S."/>
            <person name="Fernando D.D."/>
            <person name="Lu H.C."/>
            <person name="Taylor S."/>
            <person name="Reynolds S.L."/>
            <person name="Mofiz E."/>
            <person name="Najaraj S.H."/>
            <person name="Gowda H."/>
            <person name="Madugundu A."/>
            <person name="Renuse S."/>
            <person name="Holt D."/>
            <person name="Pandey A."/>
            <person name="Papenfuss A.T."/>
            <person name="Fischer K."/>
        </authorList>
    </citation>
    <scope>NUCLEOTIDE SEQUENCE [LARGE SCALE GENOMIC DNA]</scope>
</reference>